<keyword evidence="4" id="KW-1185">Reference proteome</keyword>
<dbReference type="InterPro" id="IPR029064">
    <property type="entry name" value="Ribosomal_eL30-like_sf"/>
</dbReference>
<feature type="region of interest" description="Disordered" evidence="1">
    <location>
        <begin position="1"/>
        <end position="32"/>
    </location>
</feature>
<protein>
    <submittedName>
        <fullName evidence="3">RNA-binding protein</fullName>
    </submittedName>
</protein>
<dbReference type="SUPFAM" id="SSF55315">
    <property type="entry name" value="L30e-like"/>
    <property type="match status" value="1"/>
</dbReference>
<proteinExistence type="predicted"/>
<evidence type="ECO:0000313" key="4">
    <source>
        <dbReference type="Proteomes" id="UP001560685"/>
    </source>
</evidence>
<dbReference type="EMBL" id="JBEHZE010000001">
    <property type="protein sequence ID" value="MEX6632650.1"/>
    <property type="molecule type" value="Genomic_DNA"/>
</dbReference>
<evidence type="ECO:0000313" key="3">
    <source>
        <dbReference type="EMBL" id="MEX6632650.1"/>
    </source>
</evidence>
<dbReference type="PANTHER" id="PTHR34215:SF1">
    <property type="entry name" value="YLXR DOMAIN-CONTAINING PROTEIN"/>
    <property type="match status" value="1"/>
</dbReference>
<dbReference type="InterPro" id="IPR037465">
    <property type="entry name" value="YlxR"/>
</dbReference>
<dbReference type="RefSeq" id="WP_369312575.1">
    <property type="nucleotide sequence ID" value="NZ_JBEHZE010000001.1"/>
</dbReference>
<comment type="caution">
    <text evidence="3">The sequence shown here is derived from an EMBL/GenBank/DDBJ whole genome shotgun (WGS) entry which is preliminary data.</text>
</comment>
<accession>A0ABV3Z1J0</accession>
<dbReference type="PANTHER" id="PTHR34215">
    <property type="entry name" value="BLL0784 PROTEIN"/>
    <property type="match status" value="1"/>
</dbReference>
<name>A0ABV3Z1J0_9PROT</name>
<dbReference type="Gene3D" id="3.30.1230.10">
    <property type="entry name" value="YlxR-like"/>
    <property type="match status" value="1"/>
</dbReference>
<gene>
    <name evidence="3" type="ORF">ABFZ84_03735</name>
</gene>
<sequence>MLLKLRRKPLTIATEDDRPKNRKSPERRCVATGESLEPQKGLRFVLSPDGELAPDFTGKLPGRGAWVTASRQALEMALKKGGFARSLKAGPKVPSDLVDRVEAGLTKSALSALGLARRTGDAVVGFEKVRTMLRENGADVLVNAADGGVDGRRKLANLASEITVVELFDEAALAAALGREGPTVHVALKSGAGAQRFLREARRLEGFQNPTD</sequence>
<dbReference type="CDD" id="cd00279">
    <property type="entry name" value="YlxR"/>
    <property type="match status" value="1"/>
</dbReference>
<evidence type="ECO:0000259" key="2">
    <source>
        <dbReference type="Pfam" id="PF04296"/>
    </source>
</evidence>
<dbReference type="InterPro" id="IPR007393">
    <property type="entry name" value="YlxR_dom"/>
</dbReference>
<dbReference type="Pfam" id="PF04296">
    <property type="entry name" value="YlxR"/>
    <property type="match status" value="1"/>
</dbReference>
<dbReference type="NCBIfam" id="NF006622">
    <property type="entry name" value="PRK09190.1"/>
    <property type="match status" value="1"/>
</dbReference>
<dbReference type="Gene3D" id="3.30.1330.30">
    <property type="match status" value="1"/>
</dbReference>
<dbReference type="Proteomes" id="UP001560685">
    <property type="component" value="Unassembled WGS sequence"/>
</dbReference>
<evidence type="ECO:0000256" key="1">
    <source>
        <dbReference type="SAM" id="MobiDB-lite"/>
    </source>
</evidence>
<dbReference type="InterPro" id="IPR035931">
    <property type="entry name" value="YlxR-like_sf"/>
</dbReference>
<reference evidence="3 4" key="1">
    <citation type="submission" date="2024-05" db="EMBL/GenBank/DDBJ databases">
        <title>Three bacterial strains, DH-69, EH-24, and ECK-19 isolated from coastal sediments.</title>
        <authorList>
            <person name="Ye Y.-Q."/>
            <person name="Du Z.-J."/>
        </authorList>
    </citation>
    <scope>NUCLEOTIDE SEQUENCE [LARGE SCALE GENOMIC DNA]</scope>
    <source>
        <strain evidence="3 4">ECK-19</strain>
    </source>
</reference>
<dbReference type="SUPFAM" id="SSF64376">
    <property type="entry name" value="YlxR-like"/>
    <property type="match status" value="1"/>
</dbReference>
<organism evidence="3 4">
    <name type="scientific">Hyphococcus lacteus</name>
    <dbReference type="NCBI Taxonomy" id="3143536"/>
    <lineage>
        <taxon>Bacteria</taxon>
        <taxon>Pseudomonadati</taxon>
        <taxon>Pseudomonadota</taxon>
        <taxon>Alphaproteobacteria</taxon>
        <taxon>Parvularculales</taxon>
        <taxon>Parvularculaceae</taxon>
        <taxon>Hyphococcus</taxon>
    </lineage>
</organism>
<feature type="compositionally biased region" description="Basic and acidic residues" evidence="1">
    <location>
        <begin position="15"/>
        <end position="29"/>
    </location>
</feature>
<feature type="domain" description="YlxR" evidence="2">
    <location>
        <begin position="27"/>
        <end position="102"/>
    </location>
</feature>